<evidence type="ECO:0000256" key="5">
    <source>
        <dbReference type="ARBA" id="ARBA00023157"/>
    </source>
</evidence>
<evidence type="ECO:0000256" key="4">
    <source>
        <dbReference type="ARBA" id="ARBA00022729"/>
    </source>
</evidence>
<dbReference type="Ensembl" id="ENSSSCT00070050709.1">
    <property type="protein sequence ID" value="ENSSSCP00070042860.1"/>
    <property type="gene ID" value="ENSSSCG00070025371.1"/>
</dbReference>
<dbReference type="InterPro" id="IPR021109">
    <property type="entry name" value="Peptidase_aspartic_dom_sf"/>
</dbReference>
<feature type="active site" evidence="6">
    <location>
        <position position="94"/>
    </location>
</feature>
<feature type="disulfide bond" evidence="7">
    <location>
        <begin position="268"/>
        <end position="272"/>
    </location>
</feature>
<feature type="active site" evidence="6">
    <location>
        <position position="277"/>
    </location>
</feature>
<organism evidence="11 12">
    <name type="scientific">Sus scrofa</name>
    <name type="common">Pig</name>
    <dbReference type="NCBI Taxonomy" id="9823"/>
    <lineage>
        <taxon>Eukaryota</taxon>
        <taxon>Metazoa</taxon>
        <taxon>Chordata</taxon>
        <taxon>Craniata</taxon>
        <taxon>Vertebrata</taxon>
        <taxon>Euteleostomi</taxon>
        <taxon>Mammalia</taxon>
        <taxon>Eutheria</taxon>
        <taxon>Laurasiatheria</taxon>
        <taxon>Artiodactyla</taxon>
        <taxon>Suina</taxon>
        <taxon>Suidae</taxon>
        <taxon>Sus</taxon>
    </lineage>
</organism>
<accession>A0A4X1VP92</accession>
<evidence type="ECO:0000256" key="8">
    <source>
        <dbReference type="RuleBase" id="RU000454"/>
    </source>
</evidence>
<dbReference type="InterPro" id="IPR001461">
    <property type="entry name" value="Aspartic_peptidase_A1"/>
</dbReference>
<dbReference type="FunFam" id="2.40.70.10:FF:000004">
    <property type="entry name" value="Pepsin A"/>
    <property type="match status" value="1"/>
</dbReference>
<keyword evidence="4 9" id="KW-0732">Signal</keyword>
<sequence>MKWLVILGLVALSECLVIIPLTKVKSIRENLREKDLLLNFLKEHPYNMIQKFGLKGSLCSPKISCLRLWNYLDMVYVGNITIGTPPQLFSVIFDTASSDLWVPSNQCHSRACVTHRSFNPTLSSTFQSSNRTVKLAPHSGLVSGLLGYDTVQIGRFKSENQAFGLSQSEPVKELENAFFDGVLGLGYPSLAIQGTTPVFDNLRKQGQIPEPVFALYLSTNTKKGSVLMIGGVDNNFFTGNLKWVPLSARNYWQITLDRITWRGVVVGCTRGCQAIVDSGSAFLLGPSRQISSIQKIIQARFIENEYQVRCCARTTLADFIFTINNVQYPVPARAYIRKGSTPRRCYSNFSGGTESLGKEETWILGEVFLRLYFTVFDRGQNRIGLAIAV</sequence>
<dbReference type="FunFam" id="2.40.70.10:FF:000006">
    <property type="entry name" value="Cathepsin E"/>
    <property type="match status" value="1"/>
</dbReference>
<dbReference type="InterPro" id="IPR033121">
    <property type="entry name" value="PEPTIDASE_A1"/>
</dbReference>
<evidence type="ECO:0000256" key="3">
    <source>
        <dbReference type="ARBA" id="ARBA00022525"/>
    </source>
</evidence>
<dbReference type="Proteomes" id="UP000314985">
    <property type="component" value="Chromosome 2"/>
</dbReference>
<evidence type="ECO:0000256" key="6">
    <source>
        <dbReference type="PIRSR" id="PIRSR601461-1"/>
    </source>
</evidence>
<dbReference type="SUPFAM" id="SSF50630">
    <property type="entry name" value="Acid proteases"/>
    <property type="match status" value="1"/>
</dbReference>
<dbReference type="AlphaFoldDB" id="A0A4X1VP92"/>
<evidence type="ECO:0000313" key="12">
    <source>
        <dbReference type="Proteomes" id="UP000314985"/>
    </source>
</evidence>
<evidence type="ECO:0000256" key="1">
    <source>
        <dbReference type="ARBA" id="ARBA00004239"/>
    </source>
</evidence>
<gene>
    <name evidence="11" type="primary">PPAG3</name>
</gene>
<evidence type="ECO:0000256" key="7">
    <source>
        <dbReference type="PIRSR" id="PIRSR601461-2"/>
    </source>
</evidence>
<dbReference type="PROSITE" id="PS00141">
    <property type="entry name" value="ASP_PROTEASE"/>
    <property type="match status" value="1"/>
</dbReference>
<feature type="chain" id="PRO_5021260587" evidence="9">
    <location>
        <begin position="16"/>
        <end position="389"/>
    </location>
</feature>
<dbReference type="PRINTS" id="PR00792">
    <property type="entry name" value="PEPSIN"/>
</dbReference>
<dbReference type="PANTHER" id="PTHR47966:SF49">
    <property type="entry name" value="PEPSIN A-5"/>
    <property type="match status" value="1"/>
</dbReference>
<comment type="similarity">
    <text evidence="2 8">Belongs to the peptidase A1 family.</text>
</comment>
<comment type="subcellular location">
    <subcellularLocation>
        <location evidence="1">Secreted</location>
        <location evidence="1">Extracellular space</location>
    </subcellularLocation>
</comment>
<protein>
    <submittedName>
        <fullName evidence="11">Pregnancy-associated glycoprotein 3</fullName>
    </submittedName>
</protein>
<dbReference type="Gene3D" id="6.10.140.60">
    <property type="match status" value="1"/>
</dbReference>
<feature type="disulfide bond" evidence="7">
    <location>
        <begin position="107"/>
        <end position="112"/>
    </location>
</feature>
<dbReference type="PROSITE" id="PS51767">
    <property type="entry name" value="PEPTIDASE_A1"/>
    <property type="match status" value="1"/>
</dbReference>
<keyword evidence="8" id="KW-0645">Protease</keyword>
<dbReference type="Gene3D" id="2.40.70.10">
    <property type="entry name" value="Acid Proteases"/>
    <property type="match status" value="2"/>
</dbReference>
<dbReference type="GO" id="GO:0004190">
    <property type="term" value="F:aspartic-type endopeptidase activity"/>
    <property type="evidence" value="ECO:0007669"/>
    <property type="project" value="UniProtKB-KW"/>
</dbReference>
<dbReference type="Pfam" id="PF07966">
    <property type="entry name" value="A1_Propeptide"/>
    <property type="match status" value="1"/>
</dbReference>
<feature type="domain" description="Peptidase A1" evidence="10">
    <location>
        <begin position="76"/>
        <end position="386"/>
    </location>
</feature>
<keyword evidence="8" id="KW-0378">Hydrolase</keyword>
<keyword evidence="3" id="KW-0964">Secreted</keyword>
<evidence type="ECO:0000256" key="2">
    <source>
        <dbReference type="ARBA" id="ARBA00007447"/>
    </source>
</evidence>
<evidence type="ECO:0000259" key="10">
    <source>
        <dbReference type="PROSITE" id="PS51767"/>
    </source>
</evidence>
<reference evidence="11 12" key="1">
    <citation type="submission" date="2017-08" db="EMBL/GenBank/DDBJ databases">
        <title>USMARCv1.0.</title>
        <authorList>
            <person name="Hannum G.I."/>
            <person name="Koren S."/>
            <person name="Schroeder S.G."/>
            <person name="Chin S.C."/>
            <person name="Nonneman D.J."/>
            <person name="Becker S.A."/>
            <person name="Rosen B.D."/>
            <person name="Bickhart D.M."/>
            <person name="Putnam N.H."/>
            <person name="Green R.E."/>
            <person name="Tuggle C.K."/>
            <person name="Liu H."/>
            <person name="Rohrer G.A."/>
            <person name="Warr A."/>
            <person name="Hall R."/>
            <person name="Kim K."/>
            <person name="Hume D.A."/>
            <person name="Talbot R."/>
            <person name="Chow W."/>
            <person name="Howe K."/>
            <person name="Schwartz A.S."/>
            <person name="Watson M."/>
            <person name="Archibald A.L."/>
            <person name="Phillippy A.M."/>
            <person name="Smith T.P.L."/>
        </authorList>
    </citation>
    <scope>NUCLEOTIDE SEQUENCE [LARGE SCALE GENOMIC DNA]</scope>
</reference>
<dbReference type="InterPro" id="IPR012848">
    <property type="entry name" value="Aspartic_peptidase_N"/>
</dbReference>
<evidence type="ECO:0000313" key="11">
    <source>
        <dbReference type="Ensembl" id="ENSSSCP00070042860.1"/>
    </source>
</evidence>
<dbReference type="PANTHER" id="PTHR47966">
    <property type="entry name" value="BETA-SITE APP-CLEAVING ENZYME, ISOFORM A-RELATED"/>
    <property type="match status" value="1"/>
</dbReference>
<dbReference type="GO" id="GO:0005576">
    <property type="term" value="C:extracellular region"/>
    <property type="evidence" value="ECO:0007669"/>
    <property type="project" value="UniProtKB-SubCell"/>
</dbReference>
<keyword evidence="8" id="KW-0064">Aspartyl protease</keyword>
<keyword evidence="5 7" id="KW-1015">Disulfide bond</keyword>
<name>A0A4X1VP92_PIG</name>
<dbReference type="Pfam" id="PF00026">
    <property type="entry name" value="Asp"/>
    <property type="match status" value="1"/>
</dbReference>
<feature type="signal peptide" evidence="9">
    <location>
        <begin position="1"/>
        <end position="15"/>
    </location>
</feature>
<evidence type="ECO:0000256" key="9">
    <source>
        <dbReference type="SAM" id="SignalP"/>
    </source>
</evidence>
<dbReference type="InterPro" id="IPR001969">
    <property type="entry name" value="Aspartic_peptidase_AS"/>
</dbReference>
<proteinExistence type="inferred from homology"/>
<dbReference type="GO" id="GO:0006508">
    <property type="term" value="P:proteolysis"/>
    <property type="evidence" value="ECO:0007669"/>
    <property type="project" value="UniProtKB-KW"/>
</dbReference>
<reference evidence="11" key="2">
    <citation type="submission" date="2025-08" db="UniProtKB">
        <authorList>
            <consortium name="Ensembl"/>
        </authorList>
    </citation>
    <scope>IDENTIFICATION</scope>
</reference>